<dbReference type="GeneID" id="301709073"/>
<gene>
    <name evidence="8 9" type="primary">panC</name>
    <name evidence="9" type="ORF">FEMY_16200</name>
</gene>
<evidence type="ECO:0000256" key="2">
    <source>
        <dbReference type="ARBA" id="ARBA00009256"/>
    </source>
</evidence>
<evidence type="ECO:0000256" key="1">
    <source>
        <dbReference type="ARBA" id="ARBA00004990"/>
    </source>
</evidence>
<dbReference type="PANTHER" id="PTHR21299:SF1">
    <property type="entry name" value="PANTOATE--BETA-ALANINE LIGASE"/>
    <property type="match status" value="1"/>
</dbReference>
<dbReference type="GO" id="GO:0005524">
    <property type="term" value="F:ATP binding"/>
    <property type="evidence" value="ECO:0007669"/>
    <property type="project" value="UniProtKB-KW"/>
</dbReference>
<keyword evidence="4 8" id="KW-0566">Pantothenate biosynthesis</keyword>
<dbReference type="InterPro" id="IPR014729">
    <property type="entry name" value="Rossmann-like_a/b/a_fold"/>
</dbReference>
<comment type="pathway">
    <text evidence="1 8">Cofactor biosynthesis; (R)-pantothenate biosynthesis; (R)-pantothenate from (R)-pantoate and beta-alanine: step 1/1.</text>
</comment>
<dbReference type="GO" id="GO:0005829">
    <property type="term" value="C:cytosol"/>
    <property type="evidence" value="ECO:0007669"/>
    <property type="project" value="TreeGrafter"/>
</dbReference>
<dbReference type="EC" id="6.3.2.1" evidence="8"/>
<dbReference type="GO" id="GO:0015940">
    <property type="term" value="P:pantothenate biosynthetic process"/>
    <property type="evidence" value="ECO:0007669"/>
    <property type="project" value="UniProtKB-UniRule"/>
</dbReference>
<keyword evidence="10" id="KW-1185">Reference proteome</keyword>
<dbReference type="UniPathway" id="UPA00028">
    <property type="reaction ID" value="UER00005"/>
</dbReference>
<evidence type="ECO:0000256" key="5">
    <source>
        <dbReference type="ARBA" id="ARBA00022741"/>
    </source>
</evidence>
<dbReference type="Pfam" id="PF02569">
    <property type="entry name" value="Pantoate_ligase"/>
    <property type="match status" value="1"/>
</dbReference>
<keyword evidence="6 8" id="KW-0067">ATP-binding</keyword>
<keyword evidence="8" id="KW-0963">Cytoplasm</keyword>
<evidence type="ECO:0000256" key="3">
    <source>
        <dbReference type="ARBA" id="ARBA00022598"/>
    </source>
</evidence>
<dbReference type="STRING" id="1789004.FEMY_16200"/>
<dbReference type="InterPro" id="IPR042176">
    <property type="entry name" value="Pantoate_ligase_C"/>
</dbReference>
<comment type="similarity">
    <text evidence="2 8">Belongs to the pantothenate synthetase family.</text>
</comment>
<evidence type="ECO:0000256" key="4">
    <source>
        <dbReference type="ARBA" id="ARBA00022655"/>
    </source>
</evidence>
<protein>
    <recommendedName>
        <fullName evidence="8">Pantothenate synthetase</fullName>
        <shortName evidence="8">PS</shortName>
        <ecNumber evidence="8">6.3.2.1</ecNumber>
    </recommendedName>
    <alternativeName>
        <fullName evidence="8">Pantoate--beta-alanine ligase</fullName>
    </alternativeName>
    <alternativeName>
        <fullName evidence="8">Pantoate-activating enzyme</fullName>
    </alternativeName>
</protein>
<dbReference type="HAMAP" id="MF_00158">
    <property type="entry name" value="PanC"/>
    <property type="match status" value="1"/>
</dbReference>
<comment type="function">
    <text evidence="8">Catalyzes the condensation of pantoate with beta-alanine in an ATP-dependent reaction via a pantoyl-adenylate intermediate.</text>
</comment>
<comment type="caution">
    <text evidence="9">The sequence shown here is derived from an EMBL/GenBank/DDBJ whole genome shotgun (WGS) entry which is preliminary data.</text>
</comment>
<dbReference type="PANTHER" id="PTHR21299">
    <property type="entry name" value="CYTIDYLATE KINASE/PANTOATE-BETA-ALANINE LIGASE"/>
    <property type="match status" value="1"/>
</dbReference>
<dbReference type="EMBL" id="LRRD01000034">
    <property type="protein sequence ID" value="KXW57858.1"/>
    <property type="molecule type" value="Genomic_DNA"/>
</dbReference>
<feature type="binding site" evidence="8">
    <location>
        <begin position="26"/>
        <end position="33"/>
    </location>
    <ligand>
        <name>ATP</name>
        <dbReference type="ChEBI" id="CHEBI:30616"/>
    </ligand>
</feature>
<keyword evidence="5 8" id="KW-0547">Nucleotide-binding</keyword>
<dbReference type="RefSeq" id="WP_062188200.1">
    <property type="nucleotide sequence ID" value="NZ_CP053676.1"/>
</dbReference>
<comment type="catalytic activity">
    <reaction evidence="7 8">
        <text>(R)-pantoate + beta-alanine + ATP = (R)-pantothenate + AMP + diphosphate + H(+)</text>
        <dbReference type="Rhea" id="RHEA:10912"/>
        <dbReference type="ChEBI" id="CHEBI:15378"/>
        <dbReference type="ChEBI" id="CHEBI:15980"/>
        <dbReference type="ChEBI" id="CHEBI:29032"/>
        <dbReference type="ChEBI" id="CHEBI:30616"/>
        <dbReference type="ChEBI" id="CHEBI:33019"/>
        <dbReference type="ChEBI" id="CHEBI:57966"/>
        <dbReference type="ChEBI" id="CHEBI:456215"/>
        <dbReference type="EC" id="6.3.2.1"/>
    </reaction>
</comment>
<feature type="active site" description="Proton donor" evidence="8">
    <location>
        <position position="33"/>
    </location>
</feature>
<proteinExistence type="inferred from homology"/>
<feature type="binding site" evidence="8">
    <location>
        <begin position="180"/>
        <end position="183"/>
    </location>
    <ligand>
        <name>ATP</name>
        <dbReference type="ChEBI" id="CHEBI:30616"/>
    </ligand>
</feature>
<keyword evidence="3 8" id="KW-0436">Ligase</keyword>
<feature type="binding site" evidence="8">
    <location>
        <position position="172"/>
    </location>
    <ligand>
        <name>ATP</name>
        <dbReference type="ChEBI" id="CHEBI:30616"/>
    </ligand>
</feature>
<reference evidence="9 10" key="1">
    <citation type="submission" date="2016-01" db="EMBL/GenBank/DDBJ databases">
        <title>Genome sequence of the acidophilic iron oxidising Ferrovum strain Z-31.</title>
        <authorList>
            <person name="Poehlein A."/>
            <person name="Ullrich S.R."/>
            <person name="Schloemann M."/>
            <person name="Muehling M."/>
            <person name="Daniel R."/>
        </authorList>
    </citation>
    <scope>NUCLEOTIDE SEQUENCE [LARGE SCALE GENOMIC DNA]</scope>
    <source>
        <strain evidence="9 10">Z-31</strain>
    </source>
</reference>
<comment type="subunit">
    <text evidence="8">Homodimer.</text>
</comment>
<evidence type="ECO:0000313" key="10">
    <source>
        <dbReference type="Proteomes" id="UP000075653"/>
    </source>
</evidence>
<evidence type="ECO:0000256" key="7">
    <source>
        <dbReference type="ARBA" id="ARBA00048258"/>
    </source>
</evidence>
<evidence type="ECO:0000256" key="8">
    <source>
        <dbReference type="HAMAP-Rule" id="MF_00158"/>
    </source>
</evidence>
<comment type="miscellaneous">
    <text evidence="8">The reaction proceeds by a bi uni uni bi ping pong mechanism.</text>
</comment>
<sequence length="273" mass="30249">MDILHTLSALRHRLAQESTVALVPTMGYLHDGHMDLVHRAQLHAPCVVTSIFVNPLQFGPQEDFSRYPRSLAEDCARLKQAGCSVVFAPSENEMYPEPQSVTVDPSPLQNELEGAFRPGHFRGVATVVLKLFHMVQPQVAIFGKKDYQQTLILRTMVRQLALPVTLLAAETVRAPDGLALSSRNRYLSQAERQRAPELYQALEAVAEALKQGKTPQESLKRGQLDSTCWSTDYMAVRRAQDLSEPSPADRSLVVLGAARLGGTRLIDNLEVLL</sequence>
<dbReference type="InterPro" id="IPR003721">
    <property type="entry name" value="Pantoate_ligase"/>
</dbReference>
<dbReference type="NCBIfam" id="TIGR00018">
    <property type="entry name" value="panC"/>
    <property type="match status" value="1"/>
</dbReference>
<feature type="binding site" evidence="8">
    <location>
        <position position="57"/>
    </location>
    <ligand>
        <name>(R)-pantoate</name>
        <dbReference type="ChEBI" id="CHEBI:15980"/>
    </ligand>
</feature>
<dbReference type="AlphaFoldDB" id="A0A149VXF5"/>
<dbReference type="CDD" id="cd00560">
    <property type="entry name" value="PanC"/>
    <property type="match status" value="1"/>
</dbReference>
<dbReference type="PATRIC" id="fig|1789004.3.peg.1653"/>
<feature type="binding site" evidence="8">
    <location>
        <position position="149"/>
    </location>
    <ligand>
        <name>(R)-pantoate</name>
        <dbReference type="ChEBI" id="CHEBI:15980"/>
    </ligand>
</feature>
<accession>A0A149VXF5</accession>
<dbReference type="Gene3D" id="3.40.50.620">
    <property type="entry name" value="HUPs"/>
    <property type="match status" value="1"/>
</dbReference>
<dbReference type="SUPFAM" id="SSF52374">
    <property type="entry name" value="Nucleotidylyl transferase"/>
    <property type="match status" value="1"/>
</dbReference>
<dbReference type="Proteomes" id="UP000075653">
    <property type="component" value="Unassembled WGS sequence"/>
</dbReference>
<feature type="binding site" evidence="8">
    <location>
        <position position="57"/>
    </location>
    <ligand>
        <name>beta-alanine</name>
        <dbReference type="ChEBI" id="CHEBI:57966"/>
    </ligand>
</feature>
<feature type="binding site" evidence="8">
    <location>
        <begin position="143"/>
        <end position="146"/>
    </location>
    <ligand>
        <name>ATP</name>
        <dbReference type="ChEBI" id="CHEBI:30616"/>
    </ligand>
</feature>
<comment type="subcellular location">
    <subcellularLocation>
        <location evidence="8">Cytoplasm</location>
    </subcellularLocation>
</comment>
<name>A0A149VXF5_9PROT</name>
<dbReference type="Gene3D" id="3.30.1300.10">
    <property type="entry name" value="Pantoate-beta-alanine ligase, C-terminal domain"/>
    <property type="match status" value="1"/>
</dbReference>
<organism evidence="9 10">
    <name type="scientific">Ferrovum myxofaciens</name>
    <dbReference type="NCBI Taxonomy" id="416213"/>
    <lineage>
        <taxon>Bacteria</taxon>
        <taxon>Pseudomonadati</taxon>
        <taxon>Pseudomonadota</taxon>
        <taxon>Betaproteobacteria</taxon>
        <taxon>Ferrovales</taxon>
        <taxon>Ferrovaceae</taxon>
        <taxon>Ferrovum</taxon>
    </lineage>
</organism>
<dbReference type="GO" id="GO:0004592">
    <property type="term" value="F:pantoate-beta-alanine ligase activity"/>
    <property type="evidence" value="ECO:0007669"/>
    <property type="project" value="UniProtKB-UniRule"/>
</dbReference>
<evidence type="ECO:0000313" key="9">
    <source>
        <dbReference type="EMBL" id="KXW57858.1"/>
    </source>
</evidence>
<evidence type="ECO:0000256" key="6">
    <source>
        <dbReference type="ARBA" id="ARBA00022840"/>
    </source>
</evidence>